<protein>
    <recommendedName>
        <fullName evidence="3">RING-type E3 ubiquitin transferase</fullName>
        <ecNumber evidence="3">2.3.2.27</ecNumber>
    </recommendedName>
</protein>
<keyword evidence="18" id="KW-1185">Reference proteome</keyword>
<dbReference type="PANTHER" id="PTHR45977:SF4">
    <property type="entry name" value="RING-TYPE DOMAIN-CONTAINING PROTEIN"/>
    <property type="match status" value="1"/>
</dbReference>
<dbReference type="Pfam" id="PF13639">
    <property type="entry name" value="zf-RING_2"/>
    <property type="match status" value="1"/>
</dbReference>
<dbReference type="SUPFAM" id="SSF57850">
    <property type="entry name" value="RING/U-box"/>
    <property type="match status" value="1"/>
</dbReference>
<feature type="compositionally biased region" description="Basic and acidic residues" evidence="13">
    <location>
        <begin position="300"/>
        <end position="309"/>
    </location>
</feature>
<dbReference type="GO" id="GO:0061630">
    <property type="term" value="F:ubiquitin protein ligase activity"/>
    <property type="evidence" value="ECO:0007669"/>
    <property type="project" value="UniProtKB-EC"/>
</dbReference>
<evidence type="ECO:0000256" key="1">
    <source>
        <dbReference type="ARBA" id="ARBA00000900"/>
    </source>
</evidence>
<gene>
    <name evidence="17" type="ORF">K402DRAFT_414334</name>
</gene>
<feature type="region of interest" description="Disordered" evidence="13">
    <location>
        <begin position="292"/>
        <end position="352"/>
    </location>
</feature>
<dbReference type="GO" id="GO:0016020">
    <property type="term" value="C:membrane"/>
    <property type="evidence" value="ECO:0007669"/>
    <property type="project" value="UniProtKB-SubCell"/>
</dbReference>
<evidence type="ECO:0000256" key="4">
    <source>
        <dbReference type="ARBA" id="ARBA00022679"/>
    </source>
</evidence>
<dbReference type="PROSITE" id="PS50089">
    <property type="entry name" value="ZF_RING_2"/>
    <property type="match status" value="1"/>
</dbReference>
<comment type="subcellular location">
    <subcellularLocation>
        <location evidence="2">Membrane</location>
        <topology evidence="2">Multi-pass membrane protein</topology>
    </subcellularLocation>
</comment>
<dbReference type="SMART" id="SM00184">
    <property type="entry name" value="RING"/>
    <property type="match status" value="1"/>
</dbReference>
<keyword evidence="15" id="KW-0732">Signal</keyword>
<dbReference type="InterPro" id="IPR013083">
    <property type="entry name" value="Znf_RING/FYVE/PHD"/>
</dbReference>
<evidence type="ECO:0000256" key="7">
    <source>
        <dbReference type="ARBA" id="ARBA00022771"/>
    </source>
</evidence>
<accession>A0A6G1GRX8</accession>
<evidence type="ECO:0000256" key="12">
    <source>
        <dbReference type="PROSITE-ProRule" id="PRU00175"/>
    </source>
</evidence>
<feature type="region of interest" description="Disordered" evidence="13">
    <location>
        <begin position="504"/>
        <end position="540"/>
    </location>
</feature>
<keyword evidence="4" id="KW-0808">Transferase</keyword>
<evidence type="ECO:0000256" key="11">
    <source>
        <dbReference type="ARBA" id="ARBA00023136"/>
    </source>
</evidence>
<feature type="signal peptide" evidence="15">
    <location>
        <begin position="1"/>
        <end position="29"/>
    </location>
</feature>
<evidence type="ECO:0000256" key="15">
    <source>
        <dbReference type="SAM" id="SignalP"/>
    </source>
</evidence>
<evidence type="ECO:0000256" key="3">
    <source>
        <dbReference type="ARBA" id="ARBA00012483"/>
    </source>
</evidence>
<dbReference type="GO" id="GO:0008270">
    <property type="term" value="F:zinc ion binding"/>
    <property type="evidence" value="ECO:0007669"/>
    <property type="project" value="UniProtKB-KW"/>
</dbReference>
<comment type="catalytic activity">
    <reaction evidence="1">
        <text>S-ubiquitinyl-[E2 ubiquitin-conjugating enzyme]-L-cysteine + [acceptor protein]-L-lysine = [E2 ubiquitin-conjugating enzyme]-L-cysteine + N(6)-ubiquitinyl-[acceptor protein]-L-lysine.</text>
        <dbReference type="EC" id="2.3.2.27"/>
    </reaction>
</comment>
<evidence type="ECO:0000256" key="6">
    <source>
        <dbReference type="ARBA" id="ARBA00022723"/>
    </source>
</evidence>
<evidence type="ECO:0000256" key="5">
    <source>
        <dbReference type="ARBA" id="ARBA00022692"/>
    </source>
</evidence>
<keyword evidence="5 14" id="KW-0812">Transmembrane</keyword>
<name>A0A6G1GRX8_9PEZI</name>
<dbReference type="AlphaFoldDB" id="A0A6G1GRX8"/>
<proteinExistence type="predicted"/>
<keyword evidence="6" id="KW-0479">Metal-binding</keyword>
<dbReference type="CDD" id="cd16454">
    <property type="entry name" value="RING-H2_PA-TM-RING"/>
    <property type="match status" value="1"/>
</dbReference>
<keyword evidence="8" id="KW-0833">Ubl conjugation pathway</keyword>
<feature type="domain" description="RING-type" evidence="16">
    <location>
        <begin position="359"/>
        <end position="401"/>
    </location>
</feature>
<keyword evidence="9" id="KW-0862">Zinc</keyword>
<reference evidence="17" key="1">
    <citation type="journal article" date="2020" name="Stud. Mycol.">
        <title>101 Dothideomycetes genomes: a test case for predicting lifestyles and emergence of pathogens.</title>
        <authorList>
            <person name="Haridas S."/>
            <person name="Albert R."/>
            <person name="Binder M."/>
            <person name="Bloem J."/>
            <person name="Labutti K."/>
            <person name="Salamov A."/>
            <person name="Andreopoulos B."/>
            <person name="Baker S."/>
            <person name="Barry K."/>
            <person name="Bills G."/>
            <person name="Bluhm B."/>
            <person name="Cannon C."/>
            <person name="Castanera R."/>
            <person name="Culley D."/>
            <person name="Daum C."/>
            <person name="Ezra D."/>
            <person name="Gonzalez J."/>
            <person name="Henrissat B."/>
            <person name="Kuo A."/>
            <person name="Liang C."/>
            <person name="Lipzen A."/>
            <person name="Lutzoni F."/>
            <person name="Magnuson J."/>
            <person name="Mondo S."/>
            <person name="Nolan M."/>
            <person name="Ohm R."/>
            <person name="Pangilinan J."/>
            <person name="Park H.-J."/>
            <person name="Ramirez L."/>
            <person name="Alfaro M."/>
            <person name="Sun H."/>
            <person name="Tritt A."/>
            <person name="Yoshinaga Y."/>
            <person name="Zwiers L.-H."/>
            <person name="Turgeon B."/>
            <person name="Goodwin S."/>
            <person name="Spatafora J."/>
            <person name="Crous P."/>
            <person name="Grigoriev I."/>
        </authorList>
    </citation>
    <scope>NUCLEOTIDE SEQUENCE</scope>
    <source>
        <strain evidence="17">CBS 113979</strain>
    </source>
</reference>
<dbReference type="Gene3D" id="3.30.40.10">
    <property type="entry name" value="Zinc/RING finger domain, C3HC4 (zinc finger)"/>
    <property type="match status" value="1"/>
</dbReference>
<dbReference type="OrthoDB" id="8062037at2759"/>
<feature type="chain" id="PRO_5026056087" description="RING-type E3 ubiquitin transferase" evidence="15">
    <location>
        <begin position="30"/>
        <end position="540"/>
    </location>
</feature>
<evidence type="ECO:0000313" key="17">
    <source>
        <dbReference type="EMBL" id="KAF1983736.1"/>
    </source>
</evidence>
<evidence type="ECO:0000259" key="16">
    <source>
        <dbReference type="PROSITE" id="PS50089"/>
    </source>
</evidence>
<sequence>MKLGQARRALGVTALVFLTTCLNLNLVQAVEPTNNTTGWASPEDAERIGLAFQPTRGPFVIDALIPLTREAANNLPVIRIDSASNSWNTLNTTDIAFVDCDPSSLPGYIDIATLLVNIASKNTSAILLYSTTSNFCRLTSPNDIPSDYSAVFSLTDASDSSRLDAALQRLPEPLIGIIDQRSALSAMSNNSQNEGPLTGSQNPGGPSPSTNTAMIILYSITGLITALFLVIIITGAIRAHRHPERYGPRNVLGRPRQSRARGLGRAILETIPIVKFGDPEPDTNKTADVELAENSNSHPETSEVREAHTGEPLINPEATASTAAKSAESSAEESPGPGPAAAQNSSNDHLPVDDPALGCSICTDDFERGQDVRLLPCNHKFHPACIDPWLLNVSGTCPLCRIDLRPVTSHSTSDTLDPAAASRRGSFAPPLDANEDGHGSSSNRASRRLSAFLDVLNPRRMQDAPPEERIAALRRVRERERERGEENEAETRRRRRISARLGSVFNVRTGSVQEERNRSREPSTSRSENANSGQPSQDRS</sequence>
<feature type="compositionally biased region" description="Basic and acidic residues" evidence="13">
    <location>
        <begin position="513"/>
        <end position="523"/>
    </location>
</feature>
<dbReference type="Proteomes" id="UP000800041">
    <property type="component" value="Unassembled WGS sequence"/>
</dbReference>
<dbReference type="GO" id="GO:0006511">
    <property type="term" value="P:ubiquitin-dependent protein catabolic process"/>
    <property type="evidence" value="ECO:0007669"/>
    <property type="project" value="TreeGrafter"/>
</dbReference>
<feature type="region of interest" description="Disordered" evidence="13">
    <location>
        <begin position="408"/>
        <end position="445"/>
    </location>
</feature>
<dbReference type="GO" id="GO:0016567">
    <property type="term" value="P:protein ubiquitination"/>
    <property type="evidence" value="ECO:0007669"/>
    <property type="project" value="TreeGrafter"/>
</dbReference>
<feature type="compositionally biased region" description="Low complexity" evidence="13">
    <location>
        <begin position="316"/>
        <end position="342"/>
    </location>
</feature>
<keyword evidence="11 14" id="KW-0472">Membrane</keyword>
<keyword evidence="10 14" id="KW-1133">Transmembrane helix</keyword>
<dbReference type="InterPro" id="IPR001841">
    <property type="entry name" value="Znf_RING"/>
</dbReference>
<evidence type="ECO:0000256" key="10">
    <source>
        <dbReference type="ARBA" id="ARBA00022989"/>
    </source>
</evidence>
<dbReference type="EMBL" id="ML977173">
    <property type="protein sequence ID" value="KAF1983736.1"/>
    <property type="molecule type" value="Genomic_DNA"/>
</dbReference>
<organism evidence="17 18">
    <name type="scientific">Aulographum hederae CBS 113979</name>
    <dbReference type="NCBI Taxonomy" id="1176131"/>
    <lineage>
        <taxon>Eukaryota</taxon>
        <taxon>Fungi</taxon>
        <taxon>Dikarya</taxon>
        <taxon>Ascomycota</taxon>
        <taxon>Pezizomycotina</taxon>
        <taxon>Dothideomycetes</taxon>
        <taxon>Pleosporomycetidae</taxon>
        <taxon>Aulographales</taxon>
        <taxon>Aulographaceae</taxon>
    </lineage>
</organism>
<feature type="compositionally biased region" description="Polar residues" evidence="13">
    <location>
        <begin position="524"/>
        <end position="540"/>
    </location>
</feature>
<evidence type="ECO:0000256" key="14">
    <source>
        <dbReference type="SAM" id="Phobius"/>
    </source>
</evidence>
<keyword evidence="7 12" id="KW-0863">Zinc-finger</keyword>
<evidence type="ECO:0000256" key="13">
    <source>
        <dbReference type="SAM" id="MobiDB-lite"/>
    </source>
</evidence>
<evidence type="ECO:0000313" key="18">
    <source>
        <dbReference type="Proteomes" id="UP000800041"/>
    </source>
</evidence>
<evidence type="ECO:0000256" key="8">
    <source>
        <dbReference type="ARBA" id="ARBA00022786"/>
    </source>
</evidence>
<feature type="transmembrane region" description="Helical" evidence="14">
    <location>
        <begin position="215"/>
        <end position="237"/>
    </location>
</feature>
<dbReference type="EC" id="2.3.2.27" evidence="3"/>
<evidence type="ECO:0000256" key="9">
    <source>
        <dbReference type="ARBA" id="ARBA00022833"/>
    </source>
</evidence>
<evidence type="ECO:0000256" key="2">
    <source>
        <dbReference type="ARBA" id="ARBA00004141"/>
    </source>
</evidence>
<dbReference type="PANTHER" id="PTHR45977">
    <property type="entry name" value="TARGET OF ERK KINASE MPK-1"/>
    <property type="match status" value="1"/>
</dbReference>